<name>A0ABY3N0L3_9GAMM</name>
<dbReference type="SMART" id="SM00387">
    <property type="entry name" value="HATPase_c"/>
    <property type="match status" value="1"/>
</dbReference>
<dbReference type="GO" id="GO:0016301">
    <property type="term" value="F:kinase activity"/>
    <property type="evidence" value="ECO:0007669"/>
    <property type="project" value="UniProtKB-KW"/>
</dbReference>
<comment type="caution">
    <text evidence="13">The sequence shown here is derived from an EMBL/GenBank/DDBJ whole genome shotgun (WGS) entry which is preliminary data.</text>
</comment>
<feature type="transmembrane region" description="Helical" evidence="10">
    <location>
        <begin position="26"/>
        <end position="44"/>
    </location>
</feature>
<dbReference type="CDD" id="cd00075">
    <property type="entry name" value="HATPase"/>
    <property type="match status" value="1"/>
</dbReference>
<dbReference type="Pfam" id="PF00512">
    <property type="entry name" value="HisKA"/>
    <property type="match status" value="1"/>
</dbReference>
<dbReference type="EMBL" id="PJAI02000001">
    <property type="protein sequence ID" value="TYK67035.1"/>
    <property type="molecule type" value="Genomic_DNA"/>
</dbReference>
<dbReference type="Gene3D" id="3.30.450.350">
    <property type="entry name" value="CHASE domain"/>
    <property type="match status" value="1"/>
</dbReference>
<evidence type="ECO:0000256" key="9">
    <source>
        <dbReference type="ARBA" id="ARBA00023136"/>
    </source>
</evidence>
<evidence type="ECO:0000313" key="13">
    <source>
        <dbReference type="EMBL" id="TYK67035.1"/>
    </source>
</evidence>
<dbReference type="Gene3D" id="3.30.565.10">
    <property type="entry name" value="Histidine kinase-like ATPase, C-terminal domain"/>
    <property type="match status" value="1"/>
</dbReference>
<dbReference type="InterPro" id="IPR042240">
    <property type="entry name" value="CHASE_sf"/>
</dbReference>
<comment type="subcellular location">
    <subcellularLocation>
        <location evidence="2">Membrane</location>
    </subcellularLocation>
</comment>
<organism evidence="13 14">
    <name type="scientific">Colwellia echini</name>
    <dbReference type="NCBI Taxonomy" id="1982103"/>
    <lineage>
        <taxon>Bacteria</taxon>
        <taxon>Pseudomonadati</taxon>
        <taxon>Pseudomonadota</taxon>
        <taxon>Gammaproteobacteria</taxon>
        <taxon>Alteromonadales</taxon>
        <taxon>Colwelliaceae</taxon>
        <taxon>Colwellia</taxon>
    </lineage>
</organism>
<dbReference type="SMART" id="SM01079">
    <property type="entry name" value="CHASE"/>
    <property type="match status" value="1"/>
</dbReference>
<dbReference type="Proteomes" id="UP000815846">
    <property type="component" value="Unassembled WGS sequence"/>
</dbReference>
<evidence type="ECO:0000259" key="11">
    <source>
        <dbReference type="PROSITE" id="PS50109"/>
    </source>
</evidence>
<evidence type="ECO:0000256" key="10">
    <source>
        <dbReference type="SAM" id="Phobius"/>
    </source>
</evidence>
<keyword evidence="9 10" id="KW-0472">Membrane</keyword>
<dbReference type="InterPro" id="IPR036890">
    <property type="entry name" value="HATPase_C_sf"/>
</dbReference>
<keyword evidence="4" id="KW-0597">Phosphoprotein</keyword>
<dbReference type="InterPro" id="IPR050351">
    <property type="entry name" value="BphY/WalK/GraS-like"/>
</dbReference>
<reference evidence="13 14" key="1">
    <citation type="submission" date="2019-08" db="EMBL/GenBank/DDBJ databases">
        <title>Microbe sample from Colwellia echini.</title>
        <authorList>
            <person name="Christiansen L."/>
            <person name="Pathiraja D."/>
            <person name="Schultz-Johansen M."/>
            <person name="Choi I.-G."/>
            <person name="Stougaard P."/>
        </authorList>
    </citation>
    <scope>NUCLEOTIDE SEQUENCE [LARGE SCALE GENOMIC DNA]</scope>
    <source>
        <strain evidence="13 14">A3</strain>
    </source>
</reference>
<evidence type="ECO:0000313" key="14">
    <source>
        <dbReference type="Proteomes" id="UP000815846"/>
    </source>
</evidence>
<dbReference type="InterPro" id="IPR006189">
    <property type="entry name" value="CHASE_dom"/>
</dbReference>
<evidence type="ECO:0000256" key="1">
    <source>
        <dbReference type="ARBA" id="ARBA00000085"/>
    </source>
</evidence>
<dbReference type="Pfam" id="PF02518">
    <property type="entry name" value="HATPase_c"/>
    <property type="match status" value="1"/>
</dbReference>
<dbReference type="InterPro" id="IPR003661">
    <property type="entry name" value="HisK_dim/P_dom"/>
</dbReference>
<dbReference type="InterPro" id="IPR005467">
    <property type="entry name" value="His_kinase_dom"/>
</dbReference>
<evidence type="ECO:0000256" key="6">
    <source>
        <dbReference type="ARBA" id="ARBA00022692"/>
    </source>
</evidence>
<gene>
    <name evidence="13" type="ORF">CWS31_000380</name>
</gene>
<evidence type="ECO:0000256" key="7">
    <source>
        <dbReference type="ARBA" id="ARBA00022777"/>
    </source>
</evidence>
<dbReference type="SMART" id="SM00388">
    <property type="entry name" value="HisKA"/>
    <property type="match status" value="1"/>
</dbReference>
<dbReference type="SUPFAM" id="SSF47384">
    <property type="entry name" value="Homodimeric domain of signal transducing histidine kinase"/>
    <property type="match status" value="1"/>
</dbReference>
<keyword evidence="8 10" id="KW-1133">Transmembrane helix</keyword>
<keyword evidence="6 10" id="KW-0812">Transmembrane</keyword>
<accession>A0ABY3N0L3</accession>
<evidence type="ECO:0000256" key="8">
    <source>
        <dbReference type="ARBA" id="ARBA00022989"/>
    </source>
</evidence>
<dbReference type="SUPFAM" id="SSF55874">
    <property type="entry name" value="ATPase domain of HSP90 chaperone/DNA topoisomerase II/histidine kinase"/>
    <property type="match status" value="1"/>
</dbReference>
<evidence type="ECO:0000256" key="2">
    <source>
        <dbReference type="ARBA" id="ARBA00004370"/>
    </source>
</evidence>
<dbReference type="Pfam" id="PF03924">
    <property type="entry name" value="CHASE"/>
    <property type="match status" value="1"/>
</dbReference>
<evidence type="ECO:0000256" key="4">
    <source>
        <dbReference type="ARBA" id="ARBA00022553"/>
    </source>
</evidence>
<sequence length="590" mass="67397">MTTSPDLQNGYHYRAKLVKAGRLQSAHWAILGLSILLTIIAWQFSRQQLEQKIEERFNREAAHVIELVKERMTLYERFLWGAVALNDVNNKLDNNEWKTYADSLNLGKTYPGIHGIGIIYNIQANGLDEYLREQRINRPEYNIHPFQEKYEYWPITYIEPLATNFKAVGLDVSFESNRYNGIKKSRDSGLAKLTGPIALVQGNKNNTGFLFYAPFYRGGNQYNTIAERQENIIGVSYAPFIMHKLITAVLSDNNQLTSLKITDQGVSLYDDENHQARNKIDAEPLFTTDIDAEFYGRVWTFHITSNIDFRKGAETSQPYYILLGGIIIDLLILAMFLFLAKANRQALVYADRVTDELNEKTICLKKSNEDLEQFAYVASHDLVSPLNAIQKLISWIKEDCIEILPETTKTHLSLLESRTQRMINLLKDLLDYSRVGRVDFDAELLQIKPLTNDIFALLDHNTNTSLTVNDAKLIFPRVPFEIIMRNLISNAIKHHDKEKINLEVTLKELPNYYQICVQDDGPGIPPELTNKALEMFQTLQPRDKVEGSGMGLSLIVKIIEHYRGKLSIESDGIRGTKVIILLPIPNNTVG</sequence>
<dbReference type="PROSITE" id="PS50109">
    <property type="entry name" value="HIS_KIN"/>
    <property type="match status" value="1"/>
</dbReference>
<dbReference type="InterPro" id="IPR004358">
    <property type="entry name" value="Sig_transdc_His_kin-like_C"/>
</dbReference>
<keyword evidence="14" id="KW-1185">Reference proteome</keyword>
<feature type="transmembrane region" description="Helical" evidence="10">
    <location>
        <begin position="319"/>
        <end position="340"/>
    </location>
</feature>
<dbReference type="PANTHER" id="PTHR42878:SF15">
    <property type="entry name" value="BACTERIOPHYTOCHROME"/>
    <property type="match status" value="1"/>
</dbReference>
<keyword evidence="7 13" id="KW-0418">Kinase</keyword>
<dbReference type="PROSITE" id="PS50839">
    <property type="entry name" value="CHASE"/>
    <property type="match status" value="1"/>
</dbReference>
<protein>
    <recommendedName>
        <fullName evidence="3">histidine kinase</fullName>
        <ecNumber evidence="3">2.7.13.3</ecNumber>
    </recommendedName>
</protein>
<dbReference type="Gene3D" id="1.10.287.130">
    <property type="match status" value="1"/>
</dbReference>
<dbReference type="CDD" id="cd00082">
    <property type="entry name" value="HisKA"/>
    <property type="match status" value="1"/>
</dbReference>
<evidence type="ECO:0000259" key="12">
    <source>
        <dbReference type="PROSITE" id="PS50839"/>
    </source>
</evidence>
<dbReference type="RefSeq" id="WP_101343185.1">
    <property type="nucleotide sequence ID" value="NZ_PJAI02000001.1"/>
</dbReference>
<proteinExistence type="predicted"/>
<dbReference type="InterPro" id="IPR036097">
    <property type="entry name" value="HisK_dim/P_sf"/>
</dbReference>
<evidence type="ECO:0000256" key="3">
    <source>
        <dbReference type="ARBA" id="ARBA00012438"/>
    </source>
</evidence>
<keyword evidence="5" id="KW-0808">Transferase</keyword>
<dbReference type="EC" id="2.7.13.3" evidence="3"/>
<feature type="domain" description="Histidine kinase" evidence="11">
    <location>
        <begin position="377"/>
        <end position="586"/>
    </location>
</feature>
<dbReference type="PRINTS" id="PR00344">
    <property type="entry name" value="BCTRLSENSOR"/>
</dbReference>
<dbReference type="PANTHER" id="PTHR42878">
    <property type="entry name" value="TWO-COMPONENT HISTIDINE KINASE"/>
    <property type="match status" value="1"/>
</dbReference>
<feature type="domain" description="CHASE" evidence="12">
    <location>
        <begin position="151"/>
        <end position="270"/>
    </location>
</feature>
<evidence type="ECO:0000256" key="5">
    <source>
        <dbReference type="ARBA" id="ARBA00022679"/>
    </source>
</evidence>
<dbReference type="InterPro" id="IPR003594">
    <property type="entry name" value="HATPase_dom"/>
</dbReference>
<comment type="catalytic activity">
    <reaction evidence="1">
        <text>ATP + protein L-histidine = ADP + protein N-phospho-L-histidine.</text>
        <dbReference type="EC" id="2.7.13.3"/>
    </reaction>
</comment>